<dbReference type="RefSeq" id="XP_069197930.1">
    <property type="nucleotide sequence ID" value="XM_069345729.1"/>
</dbReference>
<sequence>MPSKFHKVQKRVNKKKGNTTALHENSRDALRLRSAVARDDRVARLGALREKHNEPHMLRVLHFHDVIADDQEPLSDEKVHEAINSYLDRDNETLDDLRAERRPGRPPNPKQTLLEQQRATEQREYEYGFWMPDMQDANNLAKLKEWKGEWVGLGQIKFVRVEKAGRVRESAFPPKGGA</sequence>
<feature type="region of interest" description="Disordered" evidence="2">
    <location>
        <begin position="1"/>
        <end position="26"/>
    </location>
</feature>
<dbReference type="GeneID" id="95979573"/>
<dbReference type="EMBL" id="JBFMKM010000013">
    <property type="protein sequence ID" value="KAL1301654.1"/>
    <property type="molecule type" value="Genomic_DNA"/>
</dbReference>
<feature type="region of interest" description="Disordered" evidence="2">
    <location>
        <begin position="90"/>
        <end position="118"/>
    </location>
</feature>
<evidence type="ECO:0000256" key="1">
    <source>
        <dbReference type="ARBA" id="ARBA00034127"/>
    </source>
</evidence>
<proteinExistence type="inferred from homology"/>
<dbReference type="Gene3D" id="1.20.1440.170">
    <property type="entry name" value="Translation machinery-associated protein 16-like"/>
    <property type="match status" value="1"/>
</dbReference>
<gene>
    <name evidence="3" type="ORF">AAFC00_005874</name>
</gene>
<dbReference type="PANTHER" id="PTHR13349">
    <property type="entry name" value="TRANSLATION MACHINERY-ASSOCIATED PROTEIN 16"/>
    <property type="match status" value="1"/>
</dbReference>
<dbReference type="InterPro" id="IPR021346">
    <property type="entry name" value="Tma16"/>
</dbReference>
<keyword evidence="4" id="KW-1185">Reference proteome</keyword>
<dbReference type="Proteomes" id="UP001562354">
    <property type="component" value="Unassembled WGS sequence"/>
</dbReference>
<dbReference type="Pfam" id="PF11176">
    <property type="entry name" value="Tma16"/>
    <property type="match status" value="1"/>
</dbReference>
<dbReference type="PANTHER" id="PTHR13349:SF2">
    <property type="entry name" value="TRANSLATION MACHINERY-ASSOCIATED PROTEIN 16"/>
    <property type="match status" value="1"/>
</dbReference>
<organism evidence="3 4">
    <name type="scientific">Neodothiora populina</name>
    <dbReference type="NCBI Taxonomy" id="2781224"/>
    <lineage>
        <taxon>Eukaryota</taxon>
        <taxon>Fungi</taxon>
        <taxon>Dikarya</taxon>
        <taxon>Ascomycota</taxon>
        <taxon>Pezizomycotina</taxon>
        <taxon>Dothideomycetes</taxon>
        <taxon>Dothideomycetidae</taxon>
        <taxon>Dothideales</taxon>
        <taxon>Dothioraceae</taxon>
        <taxon>Neodothiora</taxon>
    </lineage>
</organism>
<protein>
    <recommendedName>
        <fullName evidence="5">Translation machinery-associated protein 16</fullName>
    </recommendedName>
</protein>
<evidence type="ECO:0000256" key="2">
    <source>
        <dbReference type="SAM" id="MobiDB-lite"/>
    </source>
</evidence>
<evidence type="ECO:0008006" key="5">
    <source>
        <dbReference type="Google" id="ProtNLM"/>
    </source>
</evidence>
<evidence type="ECO:0000313" key="4">
    <source>
        <dbReference type="Proteomes" id="UP001562354"/>
    </source>
</evidence>
<accession>A0ABR3P6G4</accession>
<comment type="similarity">
    <text evidence="1">Belongs to the TMA16 family.</text>
</comment>
<feature type="compositionally biased region" description="Basic residues" evidence="2">
    <location>
        <begin position="1"/>
        <end position="17"/>
    </location>
</feature>
<comment type="caution">
    <text evidence="3">The sequence shown here is derived from an EMBL/GenBank/DDBJ whole genome shotgun (WGS) entry which is preliminary data.</text>
</comment>
<reference evidence="3 4" key="1">
    <citation type="submission" date="2024-07" db="EMBL/GenBank/DDBJ databases">
        <title>Draft sequence of the Neodothiora populina.</title>
        <authorList>
            <person name="Drown D.D."/>
            <person name="Schuette U.S."/>
            <person name="Buechlein A.B."/>
            <person name="Rusch D.R."/>
            <person name="Winton L.W."/>
            <person name="Adams G.A."/>
        </authorList>
    </citation>
    <scope>NUCLEOTIDE SEQUENCE [LARGE SCALE GENOMIC DNA]</scope>
    <source>
        <strain evidence="3 4">CPC 39397</strain>
    </source>
</reference>
<name>A0ABR3P6G4_9PEZI</name>
<feature type="compositionally biased region" description="Basic and acidic residues" evidence="2">
    <location>
        <begin position="90"/>
        <end position="103"/>
    </location>
</feature>
<evidence type="ECO:0000313" key="3">
    <source>
        <dbReference type="EMBL" id="KAL1301654.1"/>
    </source>
</evidence>
<dbReference type="InterPro" id="IPR038356">
    <property type="entry name" value="Tma16_sf"/>
</dbReference>